<dbReference type="AlphaFoldDB" id="A0A067MZ73"/>
<gene>
    <name evidence="5" type="ORF">BOTBODRAFT_600277</name>
</gene>
<dbReference type="GO" id="GO:0042393">
    <property type="term" value="F:histone binding"/>
    <property type="evidence" value="ECO:0007669"/>
    <property type="project" value="TreeGrafter"/>
</dbReference>
<keyword evidence="2" id="KW-0227">DNA damage</keyword>
<dbReference type="InterPro" id="IPR047249">
    <property type="entry name" value="BRCT_p53bp1-like_rpt1"/>
</dbReference>
<dbReference type="SUPFAM" id="SSF52113">
    <property type="entry name" value="BRCT domain"/>
    <property type="match status" value="1"/>
</dbReference>
<evidence type="ECO:0000256" key="4">
    <source>
        <dbReference type="SAM" id="MobiDB-lite"/>
    </source>
</evidence>
<feature type="region of interest" description="Disordered" evidence="4">
    <location>
        <begin position="79"/>
        <end position="162"/>
    </location>
</feature>
<evidence type="ECO:0000256" key="3">
    <source>
        <dbReference type="ARBA" id="ARBA00023242"/>
    </source>
</evidence>
<dbReference type="PANTHER" id="PTHR15321:SF3">
    <property type="entry name" value="TP53-BINDING PROTEIN 1"/>
    <property type="match status" value="1"/>
</dbReference>
<evidence type="ECO:0000313" key="5">
    <source>
        <dbReference type="EMBL" id="KDQ17202.1"/>
    </source>
</evidence>
<comment type="subcellular location">
    <subcellularLocation>
        <location evidence="1">Nucleus</location>
    </subcellularLocation>
</comment>
<evidence type="ECO:0000256" key="1">
    <source>
        <dbReference type="ARBA" id="ARBA00004123"/>
    </source>
</evidence>
<dbReference type="GO" id="GO:0045944">
    <property type="term" value="P:positive regulation of transcription by RNA polymerase II"/>
    <property type="evidence" value="ECO:0007669"/>
    <property type="project" value="TreeGrafter"/>
</dbReference>
<dbReference type="Proteomes" id="UP000027195">
    <property type="component" value="Unassembled WGS sequence"/>
</dbReference>
<sequence length="651" mass="71241">MSTPSSMHSSSQTSEPERSSLLARALSRDMYELSINSSLSDDPRLQYASPAFSPIANYGFGQQDDSFVLSLSPLAPDYVPPPISASNFETGEGGQNHVPSSLFSDRPRPVRKESPAFPGMTSSLSPLHDVLPSTPAVQVDSPAELDSSGFIDDFTPPNGQQEWLEMRERRRLERAKGKGKGREVHEQHVELLEDSAEADNACSLAPSIQEASIHCSFDIETDADNDKIRGGRKSSSCAQRRKLKIVWRGRRLDKVSLTFKKGGLRARVLDRRASGFAVPERRDIGVQTTSPVPDELPLVQSGGSEPHELPAKQNPTGDMEVDLSADIDLDVVVGNDVDRLVSPSEVSPTVATAPSAREFFGKRKQVPLPLELSPPKKTKFATSSSTSTGASQPQPQPQLAENITVREKKRRSKRAPRQPLANAPSESGVNLNFDPASPTSFPLFSTSERRARPFARKAFVITLRPKGSPTQPNNTANDTCINDGLKARLTALIILGGGIVFDSWEKLYSVDLKSKTCKGRRWREGGSGGIRWVGRLRAVNEVLCIADQAIQTPKYLMALALGVPCVSTQWVEECIDHPTKEWRDFVLPAGKLDGVDHEQTLDPLWGTDSQAPKKILNSESVRKPLRDSSILFVTGREGKVPGVRFFGIVEL</sequence>
<dbReference type="Gene3D" id="3.40.50.10190">
    <property type="entry name" value="BRCT domain"/>
    <property type="match status" value="1"/>
</dbReference>
<dbReference type="OrthoDB" id="129353at2759"/>
<dbReference type="GO" id="GO:0005634">
    <property type="term" value="C:nucleus"/>
    <property type="evidence" value="ECO:0007669"/>
    <property type="project" value="UniProtKB-SubCell"/>
</dbReference>
<dbReference type="HOGENOM" id="CLU_420899_0_0_1"/>
<feature type="compositionally biased region" description="Basic residues" evidence="4">
    <location>
        <begin position="407"/>
        <end position="416"/>
    </location>
</feature>
<evidence type="ECO:0000313" key="6">
    <source>
        <dbReference type="Proteomes" id="UP000027195"/>
    </source>
</evidence>
<organism evidence="5 6">
    <name type="scientific">Botryobasidium botryosum (strain FD-172 SS1)</name>
    <dbReference type="NCBI Taxonomy" id="930990"/>
    <lineage>
        <taxon>Eukaryota</taxon>
        <taxon>Fungi</taxon>
        <taxon>Dikarya</taxon>
        <taxon>Basidiomycota</taxon>
        <taxon>Agaricomycotina</taxon>
        <taxon>Agaricomycetes</taxon>
        <taxon>Cantharellales</taxon>
        <taxon>Botryobasidiaceae</taxon>
        <taxon>Botryobasidium</taxon>
    </lineage>
</organism>
<evidence type="ECO:0000256" key="2">
    <source>
        <dbReference type="ARBA" id="ARBA00022763"/>
    </source>
</evidence>
<feature type="region of interest" description="Disordered" evidence="4">
    <location>
        <begin position="366"/>
        <end position="432"/>
    </location>
</feature>
<evidence type="ECO:0008006" key="7">
    <source>
        <dbReference type="Google" id="ProtNLM"/>
    </source>
</evidence>
<feature type="compositionally biased region" description="Basic and acidic residues" evidence="4">
    <location>
        <begin position="105"/>
        <end position="114"/>
    </location>
</feature>
<dbReference type="GO" id="GO:0000077">
    <property type="term" value="P:DNA damage checkpoint signaling"/>
    <property type="evidence" value="ECO:0007669"/>
    <property type="project" value="TreeGrafter"/>
</dbReference>
<feature type="region of interest" description="Disordered" evidence="4">
    <location>
        <begin position="1"/>
        <end position="22"/>
    </location>
</feature>
<dbReference type="InterPro" id="IPR047252">
    <property type="entry name" value="TP53BP1-like"/>
</dbReference>
<dbReference type="EMBL" id="KL198024">
    <property type="protein sequence ID" value="KDQ17202.1"/>
    <property type="molecule type" value="Genomic_DNA"/>
</dbReference>
<keyword evidence="3" id="KW-0539">Nucleus</keyword>
<dbReference type="InParanoid" id="A0A067MZ73"/>
<dbReference type="CDD" id="cd17745">
    <property type="entry name" value="BRCT_p53bp1_rpt1"/>
    <property type="match status" value="1"/>
</dbReference>
<keyword evidence="6" id="KW-1185">Reference proteome</keyword>
<name>A0A067MZ73_BOTB1</name>
<dbReference type="STRING" id="930990.A0A067MZ73"/>
<dbReference type="PANTHER" id="PTHR15321">
    <property type="entry name" value="TUMOR SUPPRESSOR P53-BINDING PROTEIN 1"/>
    <property type="match status" value="1"/>
</dbReference>
<feature type="region of interest" description="Disordered" evidence="4">
    <location>
        <begin position="287"/>
        <end position="314"/>
    </location>
</feature>
<proteinExistence type="predicted"/>
<protein>
    <recommendedName>
        <fullName evidence="7">BRCT domain-containing protein</fullName>
    </recommendedName>
</protein>
<dbReference type="InterPro" id="IPR036420">
    <property type="entry name" value="BRCT_dom_sf"/>
</dbReference>
<reference evidence="6" key="1">
    <citation type="journal article" date="2014" name="Proc. Natl. Acad. Sci. U.S.A.">
        <title>Extensive sampling of basidiomycete genomes demonstrates inadequacy of the white-rot/brown-rot paradigm for wood decay fungi.</title>
        <authorList>
            <person name="Riley R."/>
            <person name="Salamov A.A."/>
            <person name="Brown D.W."/>
            <person name="Nagy L.G."/>
            <person name="Floudas D."/>
            <person name="Held B.W."/>
            <person name="Levasseur A."/>
            <person name="Lombard V."/>
            <person name="Morin E."/>
            <person name="Otillar R."/>
            <person name="Lindquist E.A."/>
            <person name="Sun H."/>
            <person name="LaButti K.M."/>
            <person name="Schmutz J."/>
            <person name="Jabbour D."/>
            <person name="Luo H."/>
            <person name="Baker S.E."/>
            <person name="Pisabarro A.G."/>
            <person name="Walton J.D."/>
            <person name="Blanchette R.A."/>
            <person name="Henrissat B."/>
            <person name="Martin F."/>
            <person name="Cullen D."/>
            <person name="Hibbett D.S."/>
            <person name="Grigoriev I.V."/>
        </authorList>
    </citation>
    <scope>NUCLEOTIDE SEQUENCE [LARGE SCALE GENOMIC DNA]</scope>
    <source>
        <strain evidence="6">FD-172 SS1</strain>
    </source>
</reference>
<feature type="compositionally biased region" description="Low complexity" evidence="4">
    <location>
        <begin position="380"/>
        <end position="393"/>
    </location>
</feature>
<feature type="compositionally biased region" description="Low complexity" evidence="4">
    <location>
        <begin position="1"/>
        <end position="14"/>
    </location>
</feature>
<accession>A0A067MZ73</accession>